<gene>
    <name evidence="3" type="ORF">DVJ77_00855</name>
</gene>
<dbReference type="AlphaFoldDB" id="A0A369UTZ1"/>
<sequence>MRTFAQKPNATKQTTSTKSTIPTRYHSGQSSAVRSIFHLPRTIGNEADQRMLQADAQEHEAGLIGPALPWFGHDFSRIPIHSPSAGATQTELANNNPGDEYEQEAGLIAEHVMRISKSELQPQSHDFAGAAQAAPAIDRWGHRQCKPLEIGATDDPFEREADQVAEHVMRAPAGDPPHISTIGSSTAGAREAAPPIVGDVLGAAGEPLAPATRAFFEPKFGYDFASIRLHANDRAARSADATHARAYTVGDNIVFGRNQYQPETGEGRRLLAHELTHSIQQSGHSRVMREPKAVVHPSVMPDIADKFTQLYAKLSPKERYRLYRNITIAIGVVTEKSDTEANEPRYVYTLSGNASSKEIDAAADQLGLTRWKPSARTEGRGAVGAPNDAEQLLEGGAETNHFDVWAVGVNRRLCTDCALHMGDAEIPAQAFPDGAFRQGGALWKYQPPAGGGAGEGDSETAVVATGGQGKPGAPPKAQGDVEPPSGTPPTATKASGGAGAPPEHESGETTPATGGAGAGSQVGLHIGLGVASVGLSLLAGYLKARVDAKIAQKQIDALLHVAGQRINAHPDEALKKMMFAPEVTTYAWVFLNSSVITFFEANAGPEPITSDSSPMIDIDSINYAYQPVDPSIPQNFLSGISGGGHHMTTTRTLIIDIPLVTPSVEDMFEYAKAHDIWLGGLRDYVMYRLQKSVANFQVAVSDLEQHRGTQKDIDKADLQNRYWQDLADRILAAEKKQTASAH</sequence>
<dbReference type="Proteomes" id="UP000253782">
    <property type="component" value="Unassembled WGS sequence"/>
</dbReference>
<organism evidence="3 4">
    <name type="scientific">Dyella tabacisoli</name>
    <dbReference type="NCBI Taxonomy" id="2282381"/>
    <lineage>
        <taxon>Bacteria</taxon>
        <taxon>Pseudomonadati</taxon>
        <taxon>Pseudomonadota</taxon>
        <taxon>Gammaproteobacteria</taxon>
        <taxon>Lysobacterales</taxon>
        <taxon>Rhodanobacteraceae</taxon>
        <taxon>Dyella</taxon>
    </lineage>
</organism>
<evidence type="ECO:0000313" key="4">
    <source>
        <dbReference type="Proteomes" id="UP000253782"/>
    </source>
</evidence>
<dbReference type="OrthoDB" id="292792at2"/>
<dbReference type="RefSeq" id="WP_114843579.1">
    <property type="nucleotide sequence ID" value="NZ_JBHSPE010000001.1"/>
</dbReference>
<reference evidence="3 4" key="1">
    <citation type="submission" date="2018-07" db="EMBL/GenBank/DDBJ databases">
        <title>Dyella tabacisoli L4-6T, whole genome shotgun sequence.</title>
        <authorList>
            <person name="Zhou X.-K."/>
            <person name="Li W.-J."/>
            <person name="Duan Y.-Q."/>
        </authorList>
    </citation>
    <scope>NUCLEOTIDE SEQUENCE [LARGE SCALE GENOMIC DNA]</scope>
    <source>
        <strain evidence="3 4">L4-6</strain>
    </source>
</reference>
<dbReference type="InterPro" id="IPR025295">
    <property type="entry name" value="eCIS_core_dom"/>
</dbReference>
<feature type="domain" description="eCIS core" evidence="2">
    <location>
        <begin position="207"/>
        <end position="284"/>
    </location>
</feature>
<proteinExistence type="predicted"/>
<feature type="region of interest" description="Disordered" evidence="1">
    <location>
        <begin position="1"/>
        <end position="31"/>
    </location>
</feature>
<accession>A0A369UTZ1</accession>
<evidence type="ECO:0000256" key="1">
    <source>
        <dbReference type="SAM" id="MobiDB-lite"/>
    </source>
</evidence>
<keyword evidence="4" id="KW-1185">Reference proteome</keyword>
<feature type="region of interest" description="Disordered" evidence="1">
    <location>
        <begin position="447"/>
        <end position="517"/>
    </location>
</feature>
<evidence type="ECO:0000313" key="3">
    <source>
        <dbReference type="EMBL" id="RDD83188.1"/>
    </source>
</evidence>
<dbReference type="EMBL" id="QQAH01000001">
    <property type="protein sequence ID" value="RDD83188.1"/>
    <property type="molecule type" value="Genomic_DNA"/>
</dbReference>
<evidence type="ECO:0000259" key="2">
    <source>
        <dbReference type="Pfam" id="PF13699"/>
    </source>
</evidence>
<protein>
    <submittedName>
        <fullName evidence="3">DUF4157 domain-containing protein</fullName>
    </submittedName>
</protein>
<comment type="caution">
    <text evidence="3">The sequence shown here is derived from an EMBL/GenBank/DDBJ whole genome shotgun (WGS) entry which is preliminary data.</text>
</comment>
<dbReference type="Pfam" id="PF13699">
    <property type="entry name" value="eCIS_core"/>
    <property type="match status" value="1"/>
</dbReference>
<name>A0A369UTZ1_9GAMM</name>